<comment type="cofactor">
    <cofactor evidence="1">
        <name>Mg(2+)</name>
        <dbReference type="ChEBI" id="CHEBI:18420"/>
    </cofactor>
</comment>
<reference evidence="7" key="3">
    <citation type="submission" date="2015-06" db="UniProtKB">
        <authorList>
            <consortium name="EnsemblProtists"/>
        </authorList>
    </citation>
    <scope>IDENTIFICATION</scope>
</reference>
<dbReference type="NCBIfam" id="TIGR01488">
    <property type="entry name" value="HAD-SF-IB"/>
    <property type="match status" value="1"/>
</dbReference>
<evidence type="ECO:0000256" key="1">
    <source>
        <dbReference type="ARBA" id="ARBA00001946"/>
    </source>
</evidence>
<keyword evidence="5" id="KW-0732">Signal</keyword>
<sequence>MLNGIPRSCHLLVALLLSVGMEAAVAFNPPLSSMLNRREAISDLVTKTLQYTGITQIPILTGRQTAAPMRNLVVFDFDHTLIGVDSDEHVLGLSSDKDAAKRRLAEAGAAKRWCEGFASELECLQREGVTMDRIKEALVEIKVDEELKETIHRLGNLDGVELRILSDANNWFISTVLQSNGLDKYITKIVSNVAEVDGGFLHVKPYHTSPHPEGSSSPANLCKGRVMRSWLDEVRWDQVVYCGDGPGDFEGAVNVPLNGKILARKDWPLHRLLERSKEVKMAQVLPWQDHKELARLLSKNVEMPVLAMQRKQWDLAGSRSLRWHEEGKAVRVMT</sequence>
<dbReference type="OMA" id="HNLADCF"/>
<feature type="chain" id="PRO_5008770756" evidence="5">
    <location>
        <begin position="27"/>
        <end position="334"/>
    </location>
</feature>
<dbReference type="Gene3D" id="3.40.50.1000">
    <property type="entry name" value="HAD superfamily/HAD-like"/>
    <property type="match status" value="1"/>
</dbReference>
<evidence type="ECO:0000313" key="8">
    <source>
        <dbReference type="Proteomes" id="UP000011087"/>
    </source>
</evidence>
<dbReference type="eggNOG" id="KOG3120">
    <property type="taxonomic scope" value="Eukaryota"/>
</dbReference>
<proteinExistence type="predicted"/>
<dbReference type="EMBL" id="JH993024">
    <property type="protein sequence ID" value="EKX41405.1"/>
    <property type="molecule type" value="Genomic_DNA"/>
</dbReference>
<keyword evidence="2" id="KW-0479">Metal-binding</keyword>
<dbReference type="PANTHER" id="PTHR20889:SF12">
    <property type="entry name" value="LP01149P"/>
    <property type="match status" value="1"/>
</dbReference>
<dbReference type="InterPro" id="IPR036412">
    <property type="entry name" value="HAD-like_sf"/>
</dbReference>
<reference evidence="6 8" key="1">
    <citation type="journal article" date="2012" name="Nature">
        <title>Algal genomes reveal evolutionary mosaicism and the fate of nucleomorphs.</title>
        <authorList>
            <consortium name="DOE Joint Genome Institute"/>
            <person name="Curtis B.A."/>
            <person name="Tanifuji G."/>
            <person name="Burki F."/>
            <person name="Gruber A."/>
            <person name="Irimia M."/>
            <person name="Maruyama S."/>
            <person name="Arias M.C."/>
            <person name="Ball S.G."/>
            <person name="Gile G.H."/>
            <person name="Hirakawa Y."/>
            <person name="Hopkins J.F."/>
            <person name="Kuo A."/>
            <person name="Rensing S.A."/>
            <person name="Schmutz J."/>
            <person name="Symeonidi A."/>
            <person name="Elias M."/>
            <person name="Eveleigh R.J."/>
            <person name="Herman E.K."/>
            <person name="Klute M.J."/>
            <person name="Nakayama T."/>
            <person name="Obornik M."/>
            <person name="Reyes-Prieto A."/>
            <person name="Armbrust E.V."/>
            <person name="Aves S.J."/>
            <person name="Beiko R.G."/>
            <person name="Coutinho P."/>
            <person name="Dacks J.B."/>
            <person name="Durnford D.G."/>
            <person name="Fast N.M."/>
            <person name="Green B.R."/>
            <person name="Grisdale C.J."/>
            <person name="Hempel F."/>
            <person name="Henrissat B."/>
            <person name="Hoppner M.P."/>
            <person name="Ishida K."/>
            <person name="Kim E."/>
            <person name="Koreny L."/>
            <person name="Kroth P.G."/>
            <person name="Liu Y."/>
            <person name="Malik S.B."/>
            <person name="Maier U.G."/>
            <person name="McRose D."/>
            <person name="Mock T."/>
            <person name="Neilson J.A."/>
            <person name="Onodera N.T."/>
            <person name="Poole A.M."/>
            <person name="Pritham E.J."/>
            <person name="Richards T.A."/>
            <person name="Rocap G."/>
            <person name="Roy S.W."/>
            <person name="Sarai C."/>
            <person name="Schaack S."/>
            <person name="Shirato S."/>
            <person name="Slamovits C.H."/>
            <person name="Spencer D.F."/>
            <person name="Suzuki S."/>
            <person name="Worden A.Z."/>
            <person name="Zauner S."/>
            <person name="Barry K."/>
            <person name="Bell C."/>
            <person name="Bharti A.K."/>
            <person name="Crow J.A."/>
            <person name="Grimwood J."/>
            <person name="Kramer R."/>
            <person name="Lindquist E."/>
            <person name="Lucas S."/>
            <person name="Salamov A."/>
            <person name="McFadden G.I."/>
            <person name="Lane C.E."/>
            <person name="Keeling P.J."/>
            <person name="Gray M.W."/>
            <person name="Grigoriev I.V."/>
            <person name="Archibald J.M."/>
        </authorList>
    </citation>
    <scope>NUCLEOTIDE SEQUENCE</scope>
    <source>
        <strain evidence="6 8">CCMP2712</strain>
    </source>
</reference>
<evidence type="ECO:0000256" key="5">
    <source>
        <dbReference type="SAM" id="SignalP"/>
    </source>
</evidence>
<dbReference type="Proteomes" id="UP000011087">
    <property type="component" value="Unassembled WGS sequence"/>
</dbReference>
<dbReference type="KEGG" id="gtt:GUITHDRAFT_112622"/>
<evidence type="ECO:0000256" key="4">
    <source>
        <dbReference type="ARBA" id="ARBA00022842"/>
    </source>
</evidence>
<dbReference type="GO" id="GO:0046872">
    <property type="term" value="F:metal ion binding"/>
    <property type="evidence" value="ECO:0007669"/>
    <property type="project" value="UniProtKB-KW"/>
</dbReference>
<keyword evidence="3" id="KW-0378">Hydrolase</keyword>
<evidence type="ECO:0000313" key="7">
    <source>
        <dbReference type="EnsemblProtists" id="EKX41405"/>
    </source>
</evidence>
<dbReference type="AlphaFoldDB" id="L1IZZ9"/>
<feature type="signal peptide" evidence="5">
    <location>
        <begin position="1"/>
        <end position="26"/>
    </location>
</feature>
<gene>
    <name evidence="6" type="ORF">GUITHDRAFT_112622</name>
</gene>
<evidence type="ECO:0000256" key="2">
    <source>
        <dbReference type="ARBA" id="ARBA00022723"/>
    </source>
</evidence>
<dbReference type="InterPro" id="IPR023214">
    <property type="entry name" value="HAD_sf"/>
</dbReference>
<dbReference type="InterPro" id="IPR016965">
    <property type="entry name" value="Pase_PHOSPHO-typ"/>
</dbReference>
<accession>L1IZZ9</accession>
<dbReference type="Pfam" id="PF06888">
    <property type="entry name" value="Put_Phosphatase"/>
    <property type="match status" value="1"/>
</dbReference>
<dbReference type="SUPFAM" id="SSF56784">
    <property type="entry name" value="HAD-like"/>
    <property type="match status" value="1"/>
</dbReference>
<keyword evidence="4" id="KW-0460">Magnesium</keyword>
<dbReference type="GO" id="GO:0016791">
    <property type="term" value="F:phosphatase activity"/>
    <property type="evidence" value="ECO:0007669"/>
    <property type="project" value="InterPro"/>
</dbReference>
<reference evidence="8" key="2">
    <citation type="submission" date="2012-11" db="EMBL/GenBank/DDBJ databases">
        <authorList>
            <person name="Kuo A."/>
            <person name="Curtis B.A."/>
            <person name="Tanifuji G."/>
            <person name="Burki F."/>
            <person name="Gruber A."/>
            <person name="Irimia M."/>
            <person name="Maruyama S."/>
            <person name="Arias M.C."/>
            <person name="Ball S.G."/>
            <person name="Gile G.H."/>
            <person name="Hirakawa Y."/>
            <person name="Hopkins J.F."/>
            <person name="Rensing S.A."/>
            <person name="Schmutz J."/>
            <person name="Symeonidi A."/>
            <person name="Elias M."/>
            <person name="Eveleigh R.J."/>
            <person name="Herman E.K."/>
            <person name="Klute M.J."/>
            <person name="Nakayama T."/>
            <person name="Obornik M."/>
            <person name="Reyes-Prieto A."/>
            <person name="Armbrust E.V."/>
            <person name="Aves S.J."/>
            <person name="Beiko R.G."/>
            <person name="Coutinho P."/>
            <person name="Dacks J.B."/>
            <person name="Durnford D.G."/>
            <person name="Fast N.M."/>
            <person name="Green B.R."/>
            <person name="Grisdale C."/>
            <person name="Hempe F."/>
            <person name="Henrissat B."/>
            <person name="Hoppner M.P."/>
            <person name="Ishida K.-I."/>
            <person name="Kim E."/>
            <person name="Koreny L."/>
            <person name="Kroth P.G."/>
            <person name="Liu Y."/>
            <person name="Malik S.-B."/>
            <person name="Maier U.G."/>
            <person name="McRose D."/>
            <person name="Mock T."/>
            <person name="Neilson J.A."/>
            <person name="Onodera N.T."/>
            <person name="Poole A.M."/>
            <person name="Pritham E.J."/>
            <person name="Richards T.A."/>
            <person name="Rocap G."/>
            <person name="Roy S.W."/>
            <person name="Sarai C."/>
            <person name="Schaack S."/>
            <person name="Shirato S."/>
            <person name="Slamovits C.H."/>
            <person name="Spencer D.F."/>
            <person name="Suzuki S."/>
            <person name="Worden A.Z."/>
            <person name="Zauner S."/>
            <person name="Barry K."/>
            <person name="Bell C."/>
            <person name="Bharti A.K."/>
            <person name="Crow J.A."/>
            <person name="Grimwood J."/>
            <person name="Kramer R."/>
            <person name="Lindquist E."/>
            <person name="Lucas S."/>
            <person name="Salamov A."/>
            <person name="McFadden G.I."/>
            <person name="Lane C.E."/>
            <person name="Keeling P.J."/>
            <person name="Gray M.W."/>
            <person name="Grigoriev I.V."/>
            <person name="Archibald J.M."/>
        </authorList>
    </citation>
    <scope>NUCLEOTIDE SEQUENCE</scope>
    <source>
        <strain evidence="8">CCMP2712</strain>
    </source>
</reference>
<dbReference type="InterPro" id="IPR006384">
    <property type="entry name" value="HAD_hydro_PyrdxlP_Pase-like"/>
</dbReference>
<keyword evidence="8" id="KW-1185">Reference proteome</keyword>
<dbReference type="OrthoDB" id="10267182at2759"/>
<organism evidence="6">
    <name type="scientific">Guillardia theta (strain CCMP2712)</name>
    <name type="common">Cryptophyte</name>
    <dbReference type="NCBI Taxonomy" id="905079"/>
    <lineage>
        <taxon>Eukaryota</taxon>
        <taxon>Cryptophyceae</taxon>
        <taxon>Pyrenomonadales</taxon>
        <taxon>Geminigeraceae</taxon>
        <taxon>Guillardia</taxon>
    </lineage>
</organism>
<dbReference type="EnsemblProtists" id="EKX41405">
    <property type="protein sequence ID" value="EKX41405"/>
    <property type="gene ID" value="GUITHDRAFT_112622"/>
</dbReference>
<dbReference type="RefSeq" id="XP_005828385.1">
    <property type="nucleotide sequence ID" value="XM_005828328.1"/>
</dbReference>
<evidence type="ECO:0000256" key="3">
    <source>
        <dbReference type="ARBA" id="ARBA00022801"/>
    </source>
</evidence>
<dbReference type="PaxDb" id="55529-EKX41405"/>
<name>L1IZZ9_GUITC</name>
<dbReference type="GeneID" id="17297978"/>
<protein>
    <submittedName>
        <fullName evidence="6 7">Uncharacterized protein</fullName>
    </submittedName>
</protein>
<dbReference type="NCBIfam" id="TIGR01489">
    <property type="entry name" value="DKMTPPase-SF"/>
    <property type="match status" value="1"/>
</dbReference>
<evidence type="ECO:0000313" key="6">
    <source>
        <dbReference type="EMBL" id="EKX41405.1"/>
    </source>
</evidence>
<dbReference type="STRING" id="905079.L1IZZ9"/>
<dbReference type="HOGENOM" id="CLU_832745_0_0_1"/>
<dbReference type="PANTHER" id="PTHR20889">
    <property type="entry name" value="PHOSPHATASE, ORPHAN 1, 2"/>
    <property type="match status" value="1"/>
</dbReference>